<sequence length="94" mass="10903">MAEHQISEDMQQLQTLLEEDLLKLYGPVLTGDEIQKVLGYRSKDAYRQAVTRKTVPVPLFEMEKRRGKFALAKDIARYLARQRFTTLTDTTNGR</sequence>
<dbReference type="Proteomes" id="UP001321520">
    <property type="component" value="Chromosome"/>
</dbReference>
<evidence type="ECO:0008006" key="3">
    <source>
        <dbReference type="Google" id="ProtNLM"/>
    </source>
</evidence>
<keyword evidence="2" id="KW-1185">Reference proteome</keyword>
<evidence type="ECO:0000313" key="2">
    <source>
        <dbReference type="Proteomes" id="UP001321520"/>
    </source>
</evidence>
<proteinExistence type="predicted"/>
<dbReference type="EMBL" id="CP098023">
    <property type="protein sequence ID" value="WKD51044.1"/>
    <property type="molecule type" value="Genomic_DNA"/>
</dbReference>
<protein>
    <recommendedName>
        <fullName evidence="3">DNA-binding protein</fullName>
    </recommendedName>
</protein>
<organism evidence="1 2">
    <name type="scientific">Microbulbifer spongiae</name>
    <dbReference type="NCBI Taxonomy" id="2944933"/>
    <lineage>
        <taxon>Bacteria</taxon>
        <taxon>Pseudomonadati</taxon>
        <taxon>Pseudomonadota</taxon>
        <taxon>Gammaproteobacteria</taxon>
        <taxon>Cellvibrionales</taxon>
        <taxon>Microbulbiferaceae</taxon>
        <taxon>Microbulbifer</taxon>
    </lineage>
</organism>
<accession>A0ABY9EH83</accession>
<evidence type="ECO:0000313" key="1">
    <source>
        <dbReference type="EMBL" id="WKD51044.1"/>
    </source>
</evidence>
<reference evidence="1 2" key="1">
    <citation type="submission" date="2022-05" db="EMBL/GenBank/DDBJ databases">
        <title>Microbulbifer sp. nov., isolated from sponge.</title>
        <authorList>
            <person name="Gao L."/>
        </authorList>
    </citation>
    <scope>NUCLEOTIDE SEQUENCE [LARGE SCALE GENOMIC DNA]</scope>
    <source>
        <strain evidence="1 2">MI-G</strain>
    </source>
</reference>
<name>A0ABY9EH83_9GAMM</name>
<gene>
    <name evidence="1" type="ORF">M8T91_06380</name>
</gene>
<dbReference type="RefSeq" id="WP_301417936.1">
    <property type="nucleotide sequence ID" value="NZ_CP098023.1"/>
</dbReference>